<dbReference type="Pfam" id="PF00326">
    <property type="entry name" value="Peptidase_S9"/>
    <property type="match status" value="1"/>
</dbReference>
<evidence type="ECO:0000256" key="2">
    <source>
        <dbReference type="ARBA" id="ARBA00022825"/>
    </source>
</evidence>
<evidence type="ECO:0000256" key="1">
    <source>
        <dbReference type="ARBA" id="ARBA00022801"/>
    </source>
</evidence>
<dbReference type="Gene3D" id="3.40.50.1820">
    <property type="entry name" value="alpha/beta hydrolase"/>
    <property type="match status" value="1"/>
</dbReference>
<dbReference type="AlphaFoldDB" id="A0A1I6GN00"/>
<keyword evidence="1" id="KW-0378">Hydrolase</keyword>
<dbReference type="SUPFAM" id="SSF82171">
    <property type="entry name" value="DPP6 N-terminal domain-like"/>
    <property type="match status" value="1"/>
</dbReference>
<feature type="region of interest" description="Disordered" evidence="3">
    <location>
        <begin position="327"/>
        <end position="348"/>
    </location>
</feature>
<dbReference type="InterPro" id="IPR029058">
    <property type="entry name" value="AB_hydrolase_fold"/>
</dbReference>
<keyword evidence="6" id="KW-1185">Reference proteome</keyword>
<dbReference type="GO" id="GO:0006508">
    <property type="term" value="P:proteolysis"/>
    <property type="evidence" value="ECO:0007669"/>
    <property type="project" value="InterPro"/>
</dbReference>
<dbReference type="InterPro" id="IPR011659">
    <property type="entry name" value="WD40"/>
</dbReference>
<dbReference type="PANTHER" id="PTHR42776:SF27">
    <property type="entry name" value="DIPEPTIDYL PEPTIDASE FAMILY MEMBER 6"/>
    <property type="match status" value="1"/>
</dbReference>
<organism evidence="5 6">
    <name type="scientific">Halogeometricum rufum</name>
    <dbReference type="NCBI Taxonomy" id="553469"/>
    <lineage>
        <taxon>Archaea</taxon>
        <taxon>Methanobacteriati</taxon>
        <taxon>Methanobacteriota</taxon>
        <taxon>Stenosarchaea group</taxon>
        <taxon>Halobacteria</taxon>
        <taxon>Halobacteriales</taxon>
        <taxon>Haloferacaceae</taxon>
        <taxon>Halogeometricum</taxon>
    </lineage>
</organism>
<reference evidence="6" key="1">
    <citation type="submission" date="2016-10" db="EMBL/GenBank/DDBJ databases">
        <authorList>
            <person name="Varghese N."/>
            <person name="Submissions S."/>
        </authorList>
    </citation>
    <scope>NUCLEOTIDE SEQUENCE [LARGE SCALE GENOMIC DNA]</scope>
    <source>
        <strain evidence="6">CGMCC 1.7736</strain>
    </source>
</reference>
<dbReference type="Gene3D" id="2.120.10.30">
    <property type="entry name" value="TolB, C-terminal domain"/>
    <property type="match status" value="3"/>
</dbReference>
<dbReference type="InterPro" id="IPR011042">
    <property type="entry name" value="6-blade_b-propeller_TolB-like"/>
</dbReference>
<feature type="compositionally biased region" description="Acidic residues" evidence="3">
    <location>
        <begin position="726"/>
        <end position="753"/>
    </location>
</feature>
<feature type="region of interest" description="Disordered" evidence="3">
    <location>
        <begin position="87"/>
        <end position="130"/>
    </location>
</feature>
<dbReference type="EMBL" id="FOYT01000001">
    <property type="protein sequence ID" value="SFR43548.1"/>
    <property type="molecule type" value="Genomic_DNA"/>
</dbReference>
<evidence type="ECO:0000256" key="3">
    <source>
        <dbReference type="SAM" id="MobiDB-lite"/>
    </source>
</evidence>
<dbReference type="SUPFAM" id="SSF53474">
    <property type="entry name" value="alpha/beta-Hydrolases"/>
    <property type="match status" value="1"/>
</dbReference>
<name>A0A1I6GN00_9EURY</name>
<keyword evidence="2" id="KW-0720">Serine protease</keyword>
<feature type="compositionally biased region" description="Acidic residues" evidence="3">
    <location>
        <begin position="95"/>
        <end position="126"/>
    </location>
</feature>
<proteinExistence type="predicted"/>
<dbReference type="PANTHER" id="PTHR42776">
    <property type="entry name" value="SERINE PEPTIDASE S9 FAMILY MEMBER"/>
    <property type="match status" value="1"/>
</dbReference>
<feature type="region of interest" description="Disordered" evidence="3">
    <location>
        <begin position="719"/>
        <end position="753"/>
    </location>
</feature>
<dbReference type="GO" id="GO:0004252">
    <property type="term" value="F:serine-type endopeptidase activity"/>
    <property type="evidence" value="ECO:0007669"/>
    <property type="project" value="TreeGrafter"/>
</dbReference>
<evidence type="ECO:0000313" key="6">
    <source>
        <dbReference type="Proteomes" id="UP000198531"/>
    </source>
</evidence>
<dbReference type="GO" id="GO:0004177">
    <property type="term" value="F:aminopeptidase activity"/>
    <property type="evidence" value="ECO:0007669"/>
    <property type="project" value="UniProtKB-KW"/>
</dbReference>
<dbReference type="Proteomes" id="UP000198531">
    <property type="component" value="Unassembled WGS sequence"/>
</dbReference>
<dbReference type="Pfam" id="PF07676">
    <property type="entry name" value="PD40"/>
    <property type="match status" value="1"/>
</dbReference>
<dbReference type="RefSeq" id="WP_089805875.1">
    <property type="nucleotide sequence ID" value="NZ_FOYT01000001.1"/>
</dbReference>
<dbReference type="STRING" id="553469.SAMN04487947_1408"/>
<accession>A0A1I6GN00</accession>
<feature type="domain" description="Peptidase S9 prolyl oligopeptidase catalytic" evidence="4">
    <location>
        <begin position="516"/>
        <end position="719"/>
    </location>
</feature>
<keyword evidence="5" id="KW-0031">Aminopeptidase</keyword>
<evidence type="ECO:0000259" key="4">
    <source>
        <dbReference type="Pfam" id="PF00326"/>
    </source>
</evidence>
<evidence type="ECO:0000313" key="5">
    <source>
        <dbReference type="EMBL" id="SFR43548.1"/>
    </source>
</evidence>
<protein>
    <submittedName>
        <fullName evidence="5">Dipeptidyl aminopeptidase/acylaminoacyl peptidase</fullName>
    </submittedName>
</protein>
<gene>
    <name evidence="5" type="ORF">SAMN04487947_1408</name>
</gene>
<dbReference type="OrthoDB" id="25019at2157"/>
<sequence length="753" mass="81473">MDPLPIETFYDLTVLSDVALSPSGDRAAFVAAEFDPDADERLSSLFVVPTDGSRDPHRLTRVASASSPAWGPDGDRLAFLAAREEDAARRVGRDEESEDESTADADDAAADEDADDAEPPADEEEEPKTRVWLFDLARGGDARQVTDFEEGASEFDWSPDGDRMVVAARDPTDEERDYLDDRRDGGPVETERLQHKLDGSGFLDTVTTYLFVVDVETGAADRLDEARGGGAFHELSGTTPAWGPNDRIAYAAYEGDDGDDTFVRDVYSVRPDGSAKRRHTDGELTATLPAWSPDGDRLAFVGGDPENWCIPQQLYVADADAGVALDADADDTDAGDDHGGASDGTDDADAAYRSVSASLDRTLARGADPHWADDDTLYALVGDEGKTRPVRFDADADAPERTFPAQGDDRACLAFETAEGTVLAHLSHPGEGSDLYAFATDAADADPALTRLTDLNAEIRDAYEMPQVRRVSYDSDGAEIDGIVYAPPSFDFDDPDPRPLVVAIHGGPISYDEPVFDFTHAVFTSRDYLVFRPNYRGGSSYGREFAEVLRGEWGTVEVDDVAAGARALVSRGWADEDRVFGHGFSYGGIAQGYLVTQYPDLLTAAAPEHGIYDLRSAFGTDDSHVWTTNDYGVPWENADAYDASSAITDVGNLRTPLLVVAGGEDWRCPPSQSEQLYVSAKKQGVEARFVLYPDEHHNVGDPDRAIHRLAEITSWYERHDPAVESADGDEDTDVDGNEDVDGEDGAGGPDGDE</sequence>
<keyword evidence="5" id="KW-0645">Protease</keyword>
<dbReference type="InterPro" id="IPR001375">
    <property type="entry name" value="Peptidase_S9_cat"/>
</dbReference>